<dbReference type="STRING" id="65393.PCC7424_5049"/>
<organism evidence="1 2">
    <name type="scientific">Gloeothece citriformis (strain PCC 7424)</name>
    <name type="common">Cyanothece sp. (strain PCC 7424)</name>
    <dbReference type="NCBI Taxonomy" id="65393"/>
    <lineage>
        <taxon>Bacteria</taxon>
        <taxon>Bacillati</taxon>
        <taxon>Cyanobacteriota</taxon>
        <taxon>Cyanophyceae</taxon>
        <taxon>Oscillatoriophycideae</taxon>
        <taxon>Chroococcales</taxon>
        <taxon>Aphanothecaceae</taxon>
        <taxon>Gloeothece</taxon>
        <taxon>Gloeothece citriformis</taxon>
    </lineage>
</organism>
<dbReference type="EMBL" id="CP001291">
    <property type="protein sequence ID" value="ACK73401.1"/>
    <property type="molecule type" value="Genomic_DNA"/>
</dbReference>
<reference evidence="2" key="1">
    <citation type="journal article" date="2011" name="MBio">
        <title>Novel metabolic attributes of the genus Cyanothece, comprising a group of unicellular nitrogen-fixing Cyanobacteria.</title>
        <authorList>
            <person name="Bandyopadhyay A."/>
            <person name="Elvitigala T."/>
            <person name="Welsh E."/>
            <person name="Stockel J."/>
            <person name="Liberton M."/>
            <person name="Min H."/>
            <person name="Sherman L.A."/>
            <person name="Pakrasi H.B."/>
        </authorList>
    </citation>
    <scope>NUCLEOTIDE SEQUENCE [LARGE SCALE GENOMIC DNA]</scope>
    <source>
        <strain evidence="2">PCC 7424</strain>
    </source>
</reference>
<dbReference type="AlphaFoldDB" id="B7KFS6"/>
<protein>
    <submittedName>
        <fullName evidence="1">Uncharacterized protein</fullName>
    </submittedName>
</protein>
<keyword evidence="2" id="KW-1185">Reference proteome</keyword>
<name>B7KFS6_GLOC7</name>
<dbReference type="OrthoDB" id="532567at2"/>
<evidence type="ECO:0000313" key="2">
    <source>
        <dbReference type="Proteomes" id="UP000002384"/>
    </source>
</evidence>
<gene>
    <name evidence="1" type="ordered locus">PCC7424_5049</name>
</gene>
<dbReference type="eggNOG" id="ENOG50335GA">
    <property type="taxonomic scope" value="Bacteria"/>
</dbReference>
<evidence type="ECO:0000313" key="1">
    <source>
        <dbReference type="EMBL" id="ACK73401.1"/>
    </source>
</evidence>
<accession>B7KFS6</accession>
<dbReference type="Proteomes" id="UP000002384">
    <property type="component" value="Chromosome"/>
</dbReference>
<dbReference type="HOGENOM" id="CLU_173065_3_0_3"/>
<dbReference type="RefSeq" id="WP_015956981.1">
    <property type="nucleotide sequence ID" value="NC_011729.1"/>
</dbReference>
<sequence length="74" mass="8591">MNEDFKNELEDELQEEYDFSQMKGGVRGKYYERFQEGTNLVLLDPDVAEAFPTDEAVNEALRMLIRLAKSQVKS</sequence>
<dbReference type="KEGG" id="cyc:PCC7424_5049"/>
<proteinExistence type="predicted"/>